<dbReference type="EMBL" id="CP014245">
    <property type="protein sequence ID" value="AMD21152.1"/>
    <property type="molecule type" value="Genomic_DNA"/>
</dbReference>
<sequence length="173" mass="20164">MPVSKSLTKIQQNMKGKKHTVHPKGRKFQQLNKATLRDDKIQAKKRAHNEKKSNELSRIKFIQDVINTGELKERTVFTYIDTATIISQFIARDDEELEMLKSKRRPNRPPTNRQQLLEEKKKTELREFTTGFLCPDLTKEDNVFFLRHWNGSFGALSTLLLIRVNDKGEKVIG</sequence>
<evidence type="ECO:0000256" key="2">
    <source>
        <dbReference type="SAM" id="MobiDB-lite"/>
    </source>
</evidence>
<dbReference type="Pfam" id="PF11176">
    <property type="entry name" value="Tma16"/>
    <property type="match status" value="1"/>
</dbReference>
<dbReference type="InterPro" id="IPR038356">
    <property type="entry name" value="Tma16_sf"/>
</dbReference>
<comment type="similarity">
    <text evidence="1">Belongs to the TMA16 family.</text>
</comment>
<dbReference type="AlphaFoldDB" id="A0A109UXC8"/>
<organism evidence="3 4">
    <name type="scientific">Eremothecium sinecaudum</name>
    <dbReference type="NCBI Taxonomy" id="45286"/>
    <lineage>
        <taxon>Eukaryota</taxon>
        <taxon>Fungi</taxon>
        <taxon>Dikarya</taxon>
        <taxon>Ascomycota</taxon>
        <taxon>Saccharomycotina</taxon>
        <taxon>Saccharomycetes</taxon>
        <taxon>Saccharomycetales</taxon>
        <taxon>Saccharomycetaceae</taxon>
        <taxon>Eremothecium</taxon>
    </lineage>
</organism>
<proteinExistence type="inferred from homology"/>
<dbReference type="InterPro" id="IPR021346">
    <property type="entry name" value="Tma16"/>
</dbReference>
<feature type="region of interest" description="Disordered" evidence="2">
    <location>
        <begin position="1"/>
        <end position="24"/>
    </location>
</feature>
<dbReference type="Gene3D" id="1.20.1440.170">
    <property type="entry name" value="Translation machinery-associated protein 16-like"/>
    <property type="match status" value="1"/>
</dbReference>
<keyword evidence="4" id="KW-1185">Reference proteome</keyword>
<dbReference type="STRING" id="45286.A0A109UXC8"/>
<evidence type="ECO:0000313" key="3">
    <source>
        <dbReference type="EMBL" id="AMD21152.1"/>
    </source>
</evidence>
<feature type="compositionally biased region" description="Basic residues" evidence="2">
    <location>
        <begin position="15"/>
        <end position="24"/>
    </location>
</feature>
<evidence type="ECO:0000313" key="4">
    <source>
        <dbReference type="Proteomes" id="UP000243052"/>
    </source>
</evidence>
<feature type="compositionally biased region" description="Polar residues" evidence="2">
    <location>
        <begin position="1"/>
        <end position="14"/>
    </location>
</feature>
<accession>A0A109UXC8</accession>
<name>A0A109UXC8_9SACH</name>
<evidence type="ECO:0000256" key="1">
    <source>
        <dbReference type="ARBA" id="ARBA00034127"/>
    </source>
</evidence>
<gene>
    <name evidence="3" type="ORF">AW171_hschr53085</name>
</gene>
<dbReference type="RefSeq" id="XP_017988148.1">
    <property type="nucleotide sequence ID" value="XM_018132571.1"/>
</dbReference>
<dbReference type="PANTHER" id="PTHR13349">
    <property type="entry name" value="TRANSLATION MACHINERY-ASSOCIATED PROTEIN 16"/>
    <property type="match status" value="1"/>
</dbReference>
<dbReference type="OrthoDB" id="270284at2759"/>
<dbReference type="PANTHER" id="PTHR13349:SF2">
    <property type="entry name" value="TRANSLATION MACHINERY-ASSOCIATED PROTEIN 16"/>
    <property type="match status" value="1"/>
</dbReference>
<dbReference type="GO" id="GO:0005634">
    <property type="term" value="C:nucleus"/>
    <property type="evidence" value="ECO:0007669"/>
    <property type="project" value="TreeGrafter"/>
</dbReference>
<dbReference type="GeneID" id="28724428"/>
<reference evidence="3 4" key="1">
    <citation type="submission" date="2016-01" db="EMBL/GenBank/DDBJ databases">
        <title>Genome sequence of the yeast Holleya sinecauda.</title>
        <authorList>
            <person name="Dietrich F.S."/>
        </authorList>
    </citation>
    <scope>NUCLEOTIDE SEQUENCE [LARGE SCALE GENOMIC DNA]</scope>
    <source>
        <strain evidence="3 4">ATCC 58844</strain>
    </source>
</reference>
<dbReference type="Proteomes" id="UP000243052">
    <property type="component" value="Chromosome v"/>
</dbReference>
<protein>
    <submittedName>
        <fullName evidence="3">HEL128Wp</fullName>
    </submittedName>
</protein>